<keyword evidence="2" id="KW-1133">Transmembrane helix</keyword>
<dbReference type="InterPro" id="IPR052728">
    <property type="entry name" value="O2_lipid_transport_reg"/>
</dbReference>
<feature type="compositionally biased region" description="Acidic residues" evidence="1">
    <location>
        <begin position="118"/>
        <end position="136"/>
    </location>
</feature>
<name>E2ABJ8_CAMFO</name>
<dbReference type="SMART" id="SM00703">
    <property type="entry name" value="NRF"/>
    <property type="match status" value="1"/>
</dbReference>
<dbReference type="AlphaFoldDB" id="E2ABJ8"/>
<keyword evidence="2" id="KW-0812">Transmembrane</keyword>
<feature type="compositionally biased region" description="Basic and acidic residues" evidence="1">
    <location>
        <begin position="379"/>
        <end position="394"/>
    </location>
</feature>
<feature type="chain" id="PRO_5003156789" evidence="3">
    <location>
        <begin position="27"/>
        <end position="747"/>
    </location>
</feature>
<feature type="compositionally biased region" description="Basic and acidic residues" evidence="1">
    <location>
        <begin position="90"/>
        <end position="106"/>
    </location>
</feature>
<evidence type="ECO:0000256" key="3">
    <source>
        <dbReference type="SAM" id="SignalP"/>
    </source>
</evidence>
<dbReference type="InterPro" id="IPR006621">
    <property type="entry name" value="Nose-resist-to-fluoxetine_N"/>
</dbReference>
<reference evidence="5 6" key="1">
    <citation type="journal article" date="2010" name="Science">
        <title>Genomic comparison of the ants Camponotus floridanus and Harpegnathos saltator.</title>
        <authorList>
            <person name="Bonasio R."/>
            <person name="Zhang G."/>
            <person name="Ye C."/>
            <person name="Mutti N.S."/>
            <person name="Fang X."/>
            <person name="Qin N."/>
            <person name="Donahue G."/>
            <person name="Yang P."/>
            <person name="Li Q."/>
            <person name="Li C."/>
            <person name="Zhang P."/>
            <person name="Huang Z."/>
            <person name="Berger S.L."/>
            <person name="Reinberg D."/>
            <person name="Wang J."/>
            <person name="Liebig J."/>
        </authorList>
    </citation>
    <scope>NUCLEOTIDE SEQUENCE [LARGE SCALE GENOMIC DNA]</scope>
    <source>
        <strain evidence="6">C129</strain>
    </source>
</reference>
<sequence length="747" mass="84337">MAVALPGKFAVALLALIVLLYATCYGFRIRDIAPQTPHSVCVPTHDRACPDKTTTTGKPVHLARKWHEGITSRTTAADRKPPAESTSDIGTEKIRTTERPRDKDAIRFASKKYKAESVEVDDDEDVEVEEDEESREDFERDRTDRIDEDDVTETELSDRDAKIDDEEEEDDEQEEEKKAKVDRRKVVEPLKKQVDVSHKKQKIQVPQKDEDEDGSKEDDIRETVPSPRKLEKVRLADKDKTIVLSKRDVEKPKHEDKRPTNVTKPAVESVKKTIERTKKLESIESTRKPVESAKKSIEVSEKLSESKRKIESVKVTPEPKTEVPKTATKIADERSKTRVKPGTSTPAPRIKEQAKQAEKVDVKKVTTKATSKPSMEVSQVKKQETKPTPKKRTDASVTLSELNDAILRVPTFVPNFTNVESLECQQHGKIFLRQLRGYKLWALQMLDASAKIPSGLLRGNVNQLGDYDQCLGVLAYVKVDERTIRIQGKYCLATMDLHASHPDMRLPVNLMQGRAFIRASMHDPGHFIPKFTTINWALCLPAACSAKDAERALESALEDYNGTVGIRFTVDVDPNMCYVKQKPQTYSKETIGVLYFYAMVVCLVIVATVRDYFVETQGKGNYSERIIMSFSLRRTVKALFKDGADGADITCVHGIRTLATIALYIAHQLVAIARIPFSNRASLTEIANNPASSILRVSLVYTDAFLLLSGLLTAYNMAEELKIRGEIRWFCRFIARFIRHVLPIRKT</sequence>
<keyword evidence="6" id="KW-1185">Reference proteome</keyword>
<dbReference type="Proteomes" id="UP000000311">
    <property type="component" value="Unassembled WGS sequence"/>
</dbReference>
<keyword evidence="2" id="KW-0472">Membrane</keyword>
<dbReference type="OrthoDB" id="8196286at2759"/>
<organism evidence="6">
    <name type="scientific">Camponotus floridanus</name>
    <name type="common">Florida carpenter ant</name>
    <dbReference type="NCBI Taxonomy" id="104421"/>
    <lineage>
        <taxon>Eukaryota</taxon>
        <taxon>Metazoa</taxon>
        <taxon>Ecdysozoa</taxon>
        <taxon>Arthropoda</taxon>
        <taxon>Hexapoda</taxon>
        <taxon>Insecta</taxon>
        <taxon>Pterygota</taxon>
        <taxon>Neoptera</taxon>
        <taxon>Endopterygota</taxon>
        <taxon>Hymenoptera</taxon>
        <taxon>Apocrita</taxon>
        <taxon>Aculeata</taxon>
        <taxon>Formicoidea</taxon>
        <taxon>Formicidae</taxon>
        <taxon>Formicinae</taxon>
        <taxon>Camponotus</taxon>
    </lineage>
</organism>
<evidence type="ECO:0000256" key="2">
    <source>
        <dbReference type="SAM" id="Phobius"/>
    </source>
</evidence>
<feature type="transmembrane region" description="Helical" evidence="2">
    <location>
        <begin position="594"/>
        <end position="613"/>
    </location>
</feature>
<evidence type="ECO:0000313" key="5">
    <source>
        <dbReference type="EMBL" id="EFN69193.1"/>
    </source>
</evidence>
<evidence type="ECO:0000256" key="1">
    <source>
        <dbReference type="SAM" id="MobiDB-lite"/>
    </source>
</evidence>
<evidence type="ECO:0000313" key="6">
    <source>
        <dbReference type="Proteomes" id="UP000000311"/>
    </source>
</evidence>
<dbReference type="InParanoid" id="E2ABJ8"/>
<feature type="domain" description="Nose resistant-to-fluoxetine protein N-terminal" evidence="4">
    <location>
        <begin position="421"/>
        <end position="570"/>
    </location>
</feature>
<feature type="compositionally biased region" description="Basic and acidic residues" evidence="1">
    <location>
        <begin position="66"/>
        <end position="82"/>
    </location>
</feature>
<feature type="compositionally biased region" description="Basic and acidic residues" evidence="1">
    <location>
        <begin position="217"/>
        <end position="259"/>
    </location>
</feature>
<feature type="signal peptide" evidence="3">
    <location>
        <begin position="1"/>
        <end position="26"/>
    </location>
</feature>
<feature type="region of interest" description="Disordered" evidence="1">
    <location>
        <begin position="66"/>
        <end position="396"/>
    </location>
</feature>
<evidence type="ECO:0000259" key="4">
    <source>
        <dbReference type="SMART" id="SM00703"/>
    </source>
</evidence>
<proteinExistence type="predicted"/>
<feature type="compositionally biased region" description="Basic and acidic residues" evidence="1">
    <location>
        <begin position="269"/>
        <end position="323"/>
    </location>
</feature>
<keyword evidence="3" id="KW-0732">Signal</keyword>
<dbReference type="PANTHER" id="PTHR11161:SF4">
    <property type="entry name" value="DROP DEAD"/>
    <property type="match status" value="1"/>
</dbReference>
<feature type="compositionally biased region" description="Acidic residues" evidence="1">
    <location>
        <begin position="163"/>
        <end position="174"/>
    </location>
</feature>
<feature type="compositionally biased region" description="Acidic residues" evidence="1">
    <location>
        <begin position="146"/>
        <end position="155"/>
    </location>
</feature>
<accession>E2ABJ8</accession>
<gene>
    <name evidence="5" type="ORF">EAG_03003</name>
</gene>
<feature type="compositionally biased region" description="Basic and acidic residues" evidence="1">
    <location>
        <begin position="175"/>
        <end position="198"/>
    </location>
</feature>
<dbReference type="PANTHER" id="PTHR11161">
    <property type="entry name" value="O-ACYLTRANSFERASE"/>
    <property type="match status" value="1"/>
</dbReference>
<dbReference type="Pfam" id="PF20146">
    <property type="entry name" value="NRF"/>
    <property type="match status" value="1"/>
</dbReference>
<dbReference type="EMBL" id="GL438292">
    <property type="protein sequence ID" value="EFN69193.1"/>
    <property type="molecule type" value="Genomic_DNA"/>
</dbReference>
<protein>
    <submittedName>
        <fullName evidence="5">Nose resistant to fluoxetine protein 6</fullName>
    </submittedName>
</protein>
<feature type="compositionally biased region" description="Basic and acidic residues" evidence="1">
    <location>
        <begin position="349"/>
        <end position="364"/>
    </location>
</feature>